<evidence type="ECO:0000313" key="4">
    <source>
        <dbReference type="EMBL" id="GGN63998.1"/>
    </source>
</evidence>
<proteinExistence type="predicted"/>
<dbReference type="PANTHER" id="PTHR20953:SF3">
    <property type="entry name" value="P-LOOP CONTAINING NUCLEOSIDE TRIPHOSPHATE HYDROLASES SUPERFAMILY PROTEIN"/>
    <property type="match status" value="1"/>
</dbReference>
<dbReference type="NCBIfam" id="TIGR02858">
    <property type="entry name" value="spore_III_AA"/>
    <property type="match status" value="1"/>
</dbReference>
<dbReference type="SMART" id="SM00382">
    <property type="entry name" value="AAA"/>
    <property type="match status" value="1"/>
</dbReference>
<comment type="caution">
    <text evidence="4">The sequence shown here is derived from an EMBL/GenBank/DDBJ whole genome shotgun (WGS) entry which is preliminary data.</text>
</comment>
<dbReference type="Pfam" id="PF19568">
    <property type="entry name" value="Spore_III_AA"/>
    <property type="match status" value="1"/>
</dbReference>
<dbReference type="InterPro" id="IPR045735">
    <property type="entry name" value="Spore_III_AA_AAA+_ATPase"/>
</dbReference>
<sequence>MMEEILRIFPPEMKSHIALKVGKRWDRLEEIRCRLYQPVELIFEDQVEWITTIVPDKRTGVFLLNQLSEFSLYRMENELREGFITIEGGHRVGIAGKVNTREGSVKAIQHISFFNIRIARQKLGVAESLMPVLYTKAYENTLIIGPPQSGKTTLIRDITRLASSGWKDKSGRKVAVIDERSEIGAAIQGIPQHDLGSRTDVMDGCPKAEGMMMMIRSMSPEVLVVDEIGGSNDINALNEAIHSGVTVVCSIHGQSLEDLRKRPLVRELIETRTFKRFVVLGKRRSERQKIRVFDEAGERIQSFGDGL</sequence>
<organism evidence="4 5">
    <name type="scientific">Oceanobacillus indicireducens</name>
    <dbReference type="NCBI Taxonomy" id="1004261"/>
    <lineage>
        <taxon>Bacteria</taxon>
        <taxon>Bacillati</taxon>
        <taxon>Bacillota</taxon>
        <taxon>Bacilli</taxon>
        <taxon>Bacillales</taxon>
        <taxon>Bacillaceae</taxon>
        <taxon>Oceanobacillus</taxon>
    </lineage>
</organism>
<reference evidence="4" key="1">
    <citation type="journal article" date="2014" name="Int. J. Syst. Evol. Microbiol.">
        <title>Complete genome sequence of Corynebacterium casei LMG S-19264T (=DSM 44701T), isolated from a smear-ripened cheese.</title>
        <authorList>
            <consortium name="US DOE Joint Genome Institute (JGI-PGF)"/>
            <person name="Walter F."/>
            <person name="Albersmeier A."/>
            <person name="Kalinowski J."/>
            <person name="Ruckert C."/>
        </authorList>
    </citation>
    <scope>NUCLEOTIDE SEQUENCE</scope>
    <source>
        <strain evidence="4">JCM 17251</strain>
    </source>
</reference>
<dbReference type="EMBL" id="BMOS01000029">
    <property type="protein sequence ID" value="GGN63998.1"/>
    <property type="molecule type" value="Genomic_DNA"/>
</dbReference>
<dbReference type="InterPro" id="IPR003593">
    <property type="entry name" value="AAA+_ATPase"/>
</dbReference>
<evidence type="ECO:0000256" key="2">
    <source>
        <dbReference type="ARBA" id="ARBA00022840"/>
    </source>
</evidence>
<dbReference type="Gene3D" id="3.40.50.300">
    <property type="entry name" value="P-loop containing nucleotide triphosphate hydrolases"/>
    <property type="match status" value="1"/>
</dbReference>
<dbReference type="Proteomes" id="UP000624041">
    <property type="component" value="Unassembled WGS sequence"/>
</dbReference>
<protein>
    <submittedName>
        <fullName evidence="4">Stage III sporulation protein AA</fullName>
    </submittedName>
</protein>
<dbReference type="SUPFAM" id="SSF52540">
    <property type="entry name" value="P-loop containing nucleoside triphosphate hydrolases"/>
    <property type="match status" value="1"/>
</dbReference>
<keyword evidence="5" id="KW-1185">Reference proteome</keyword>
<evidence type="ECO:0000313" key="5">
    <source>
        <dbReference type="Proteomes" id="UP000624041"/>
    </source>
</evidence>
<dbReference type="RefSeq" id="WP_229782748.1">
    <property type="nucleotide sequence ID" value="NZ_BMOS01000029.1"/>
</dbReference>
<dbReference type="InterPro" id="IPR014217">
    <property type="entry name" value="Spore_III_AA"/>
</dbReference>
<dbReference type="InterPro" id="IPR027417">
    <property type="entry name" value="P-loop_NTPase"/>
</dbReference>
<dbReference type="GO" id="GO:0005524">
    <property type="term" value="F:ATP binding"/>
    <property type="evidence" value="ECO:0007669"/>
    <property type="project" value="UniProtKB-KW"/>
</dbReference>
<accession>A0A917Y1Q6</accession>
<dbReference type="AlphaFoldDB" id="A0A917Y1Q6"/>
<name>A0A917Y1Q6_9BACI</name>
<evidence type="ECO:0000259" key="3">
    <source>
        <dbReference type="SMART" id="SM00382"/>
    </source>
</evidence>
<reference evidence="4" key="2">
    <citation type="submission" date="2020-09" db="EMBL/GenBank/DDBJ databases">
        <authorList>
            <person name="Sun Q."/>
            <person name="Ohkuma M."/>
        </authorList>
    </citation>
    <scope>NUCLEOTIDE SEQUENCE</scope>
    <source>
        <strain evidence="4">JCM 17251</strain>
    </source>
</reference>
<keyword evidence="1" id="KW-0547">Nucleotide-binding</keyword>
<keyword evidence="2" id="KW-0067">ATP-binding</keyword>
<dbReference type="PANTHER" id="PTHR20953">
    <property type="entry name" value="KINASE-RELATED"/>
    <property type="match status" value="1"/>
</dbReference>
<feature type="domain" description="AAA+ ATPase" evidence="3">
    <location>
        <begin position="137"/>
        <end position="283"/>
    </location>
</feature>
<evidence type="ECO:0000256" key="1">
    <source>
        <dbReference type="ARBA" id="ARBA00022741"/>
    </source>
</evidence>
<gene>
    <name evidence="4" type="primary">spoIIIAA</name>
    <name evidence="4" type="ORF">GCM10007971_31440</name>
</gene>